<evidence type="ECO:0000313" key="2">
    <source>
        <dbReference type="Proteomes" id="UP000011721"/>
    </source>
</evidence>
<dbReference type="OrthoDB" id="5459103at2"/>
<gene>
    <name evidence="1" type="ordered locus">UWK_01180</name>
</gene>
<keyword evidence="2" id="KW-1185">Reference proteome</keyword>
<dbReference type="AlphaFoldDB" id="M1P2N5"/>
<accession>M1P2N5</accession>
<dbReference type="Pfam" id="PF09719">
    <property type="entry name" value="C_GCAxxG_C_C"/>
    <property type="match status" value="1"/>
</dbReference>
<dbReference type="RefSeq" id="WP_015403442.1">
    <property type="nucleotide sequence ID" value="NC_020304.1"/>
</dbReference>
<dbReference type="HOGENOM" id="CLU_1632458_0_0_7"/>
<name>M1P2N5_DESSD</name>
<dbReference type="KEGG" id="dsf:UWK_01180"/>
<evidence type="ECO:0000313" key="1">
    <source>
        <dbReference type="EMBL" id="AGF77748.1"/>
    </source>
</evidence>
<proteinExistence type="predicted"/>
<reference evidence="2" key="1">
    <citation type="journal article" date="2013" name="Stand. Genomic Sci.">
        <title>Complete genome sequence of Desulfocapsa sulfexigens, a marine deltaproteobacterium specialized in disproportionating inorganic sulfur compounds.</title>
        <authorList>
            <person name="Finster K.W."/>
            <person name="Kjeldsen K.U."/>
            <person name="Kube M."/>
            <person name="Reinhardt R."/>
            <person name="Mussmann M."/>
            <person name="Amann R."/>
            <person name="Schreiber L."/>
        </authorList>
    </citation>
    <scope>NUCLEOTIDE SEQUENCE [LARGE SCALE GENOMIC DNA]</scope>
    <source>
        <strain evidence="2">DSM 10523 / SB164P1</strain>
    </source>
</reference>
<protein>
    <submittedName>
        <fullName evidence="1">Putative redox-active protein</fullName>
    </submittedName>
</protein>
<dbReference type="EMBL" id="CP003985">
    <property type="protein sequence ID" value="AGF77748.1"/>
    <property type="molecule type" value="Genomic_DNA"/>
</dbReference>
<sequence length="144" mass="16102">MKNYVNKRVATYFHVNDYNCVRTDLLILAEYFKVTLGQQILDAAVGMHGAGGYRAQCGLVEGTLLFLGLIGAEKAVAEEDIVEACHDFGRAFEAEFSSLQCKTLRPGGFMEDDPPHLCEDLACRSIIFSISFVEKRIQMWREAS</sequence>
<dbReference type="Proteomes" id="UP000011721">
    <property type="component" value="Chromosome"/>
</dbReference>
<dbReference type="InterPro" id="IPR010181">
    <property type="entry name" value="CGCAxxGCC_motif"/>
</dbReference>
<dbReference type="eggNOG" id="ENOG5032IUB">
    <property type="taxonomic scope" value="Bacteria"/>
</dbReference>
<organism evidence="1 2">
    <name type="scientific">Desulfocapsa sulfexigens (strain DSM 10523 / SB164P1)</name>
    <dbReference type="NCBI Taxonomy" id="1167006"/>
    <lineage>
        <taxon>Bacteria</taxon>
        <taxon>Pseudomonadati</taxon>
        <taxon>Thermodesulfobacteriota</taxon>
        <taxon>Desulfobulbia</taxon>
        <taxon>Desulfobulbales</taxon>
        <taxon>Desulfocapsaceae</taxon>
        <taxon>Desulfocapsa</taxon>
    </lineage>
</organism>